<dbReference type="FunFam" id="3.30.565.10:FF:000010">
    <property type="entry name" value="Sensor histidine kinase RcsC"/>
    <property type="match status" value="1"/>
</dbReference>
<feature type="domain" description="PAS" evidence="10">
    <location>
        <begin position="527"/>
        <end position="580"/>
    </location>
</feature>
<dbReference type="EC" id="2.7.13.3" evidence="2"/>
<dbReference type="InterPro" id="IPR029016">
    <property type="entry name" value="GAF-like_dom_sf"/>
</dbReference>
<feature type="domain" description="PAC" evidence="11">
    <location>
        <begin position="217"/>
        <end position="276"/>
    </location>
</feature>
<dbReference type="SMART" id="SM00388">
    <property type="entry name" value="HisKA"/>
    <property type="match status" value="1"/>
</dbReference>
<dbReference type="InterPro" id="IPR005467">
    <property type="entry name" value="His_kinase_dom"/>
</dbReference>
<feature type="coiled-coil region" evidence="7">
    <location>
        <begin position="124"/>
        <end position="151"/>
    </location>
</feature>
<dbReference type="CDD" id="cd00082">
    <property type="entry name" value="HisKA"/>
    <property type="match status" value="1"/>
</dbReference>
<dbReference type="InterPro" id="IPR011006">
    <property type="entry name" value="CheY-like_superfamily"/>
</dbReference>
<dbReference type="InterPro" id="IPR003594">
    <property type="entry name" value="HATPase_dom"/>
</dbReference>
<feature type="domain" description="PAC" evidence="11">
    <location>
        <begin position="349"/>
        <end position="401"/>
    </location>
</feature>
<dbReference type="Pfam" id="PF00989">
    <property type="entry name" value="PAS"/>
    <property type="match status" value="2"/>
</dbReference>
<evidence type="ECO:0000313" key="12">
    <source>
        <dbReference type="EMBL" id="BBE17947.1"/>
    </source>
</evidence>
<dbReference type="SUPFAM" id="SSF47384">
    <property type="entry name" value="Homodimeric domain of signal transducing histidine kinase"/>
    <property type="match status" value="1"/>
</dbReference>
<dbReference type="SMART" id="SM00065">
    <property type="entry name" value="GAF"/>
    <property type="match status" value="1"/>
</dbReference>
<feature type="domain" description="PAC" evidence="11">
    <location>
        <begin position="605"/>
        <end position="655"/>
    </location>
</feature>
<dbReference type="InterPro" id="IPR013767">
    <property type="entry name" value="PAS_fold"/>
</dbReference>
<dbReference type="Gene3D" id="3.30.565.10">
    <property type="entry name" value="Histidine kinase-like ATPase, C-terminal domain"/>
    <property type="match status" value="1"/>
</dbReference>
<keyword evidence="3 6" id="KW-0597">Phosphoprotein</keyword>
<dbReference type="CDD" id="cd00130">
    <property type="entry name" value="PAS"/>
    <property type="match status" value="5"/>
</dbReference>
<feature type="domain" description="PAS" evidence="10">
    <location>
        <begin position="783"/>
        <end position="854"/>
    </location>
</feature>
<comment type="catalytic activity">
    <reaction evidence="1">
        <text>ATP + protein L-histidine = ADP + protein N-phospho-L-histidine.</text>
        <dbReference type="EC" id="2.7.13.3"/>
    </reaction>
</comment>
<dbReference type="InterPro" id="IPR001789">
    <property type="entry name" value="Sig_transdc_resp-reg_receiver"/>
</dbReference>
<dbReference type="Pfam" id="PF12860">
    <property type="entry name" value="PAS_7"/>
    <property type="match status" value="1"/>
</dbReference>
<evidence type="ECO:0000259" key="10">
    <source>
        <dbReference type="PROSITE" id="PS50112"/>
    </source>
</evidence>
<dbReference type="InterPro" id="IPR036097">
    <property type="entry name" value="HisK_dim/P_sf"/>
</dbReference>
<dbReference type="InterPro" id="IPR003661">
    <property type="entry name" value="HisK_dim/P_dom"/>
</dbReference>
<dbReference type="Gene3D" id="1.10.287.130">
    <property type="match status" value="1"/>
</dbReference>
<dbReference type="InterPro" id="IPR013655">
    <property type="entry name" value="PAS_fold_3"/>
</dbReference>
<reference evidence="12" key="1">
    <citation type="journal article" date="2020" name="Int. J. Syst. Evol. Microbiol.">
        <title>Aquipluma nitroreducens gen. nov. sp. nov., a novel facultatively anaerobic bacterium isolated from a freshwater lake.</title>
        <authorList>
            <person name="Watanabe M."/>
            <person name="Kojima H."/>
            <person name="Fukui M."/>
        </authorList>
    </citation>
    <scope>NUCLEOTIDE SEQUENCE</scope>
    <source>
        <strain evidence="12">MeG22</strain>
    </source>
</reference>
<keyword evidence="7" id="KW-0175">Coiled coil</keyword>
<evidence type="ECO:0000259" key="9">
    <source>
        <dbReference type="PROSITE" id="PS50110"/>
    </source>
</evidence>
<dbReference type="Pfam" id="PF08447">
    <property type="entry name" value="PAS_3"/>
    <property type="match status" value="1"/>
</dbReference>
<dbReference type="RefSeq" id="WP_318350900.1">
    <property type="nucleotide sequence ID" value="NZ_AP018694.1"/>
</dbReference>
<dbReference type="Pfam" id="PF00072">
    <property type="entry name" value="Response_reg"/>
    <property type="match status" value="1"/>
</dbReference>
<evidence type="ECO:0000259" key="8">
    <source>
        <dbReference type="PROSITE" id="PS50109"/>
    </source>
</evidence>
<evidence type="ECO:0000256" key="6">
    <source>
        <dbReference type="PROSITE-ProRule" id="PRU00169"/>
    </source>
</evidence>
<feature type="modified residue" description="4-aspartylphosphate" evidence="6">
    <location>
        <position position="54"/>
    </location>
</feature>
<organism evidence="12 13">
    <name type="scientific">Aquipluma nitroreducens</name>
    <dbReference type="NCBI Taxonomy" id="2010828"/>
    <lineage>
        <taxon>Bacteria</taxon>
        <taxon>Pseudomonadati</taxon>
        <taxon>Bacteroidota</taxon>
        <taxon>Bacteroidia</taxon>
        <taxon>Marinilabiliales</taxon>
        <taxon>Prolixibacteraceae</taxon>
        <taxon>Aquipluma</taxon>
    </lineage>
</organism>
<dbReference type="PANTHER" id="PTHR43304:SF1">
    <property type="entry name" value="PAC DOMAIN-CONTAINING PROTEIN"/>
    <property type="match status" value="1"/>
</dbReference>
<feature type="domain" description="PAC" evidence="11">
    <location>
        <begin position="1108"/>
        <end position="1158"/>
    </location>
</feature>
<dbReference type="PROSITE" id="PS50109">
    <property type="entry name" value="HIS_KIN"/>
    <property type="match status" value="1"/>
</dbReference>
<dbReference type="NCBIfam" id="TIGR00229">
    <property type="entry name" value="sensory_box"/>
    <property type="match status" value="6"/>
</dbReference>
<evidence type="ECO:0000256" key="3">
    <source>
        <dbReference type="ARBA" id="ARBA00022553"/>
    </source>
</evidence>
<dbReference type="InterPro" id="IPR036890">
    <property type="entry name" value="HATPase_C_sf"/>
</dbReference>
<proteinExistence type="predicted"/>
<evidence type="ECO:0000256" key="1">
    <source>
        <dbReference type="ARBA" id="ARBA00000085"/>
    </source>
</evidence>
<dbReference type="Pfam" id="PF13185">
    <property type="entry name" value="GAF_2"/>
    <property type="match status" value="1"/>
</dbReference>
<dbReference type="PRINTS" id="PR00344">
    <property type="entry name" value="BCTRLSENSOR"/>
</dbReference>
<protein>
    <recommendedName>
        <fullName evidence="2">histidine kinase</fullName>
        <ecNumber evidence="2">2.7.13.3</ecNumber>
    </recommendedName>
</protein>
<dbReference type="Pfam" id="PF02518">
    <property type="entry name" value="HATPase_c"/>
    <property type="match status" value="1"/>
</dbReference>
<dbReference type="PROSITE" id="PS50110">
    <property type="entry name" value="RESPONSE_REGULATORY"/>
    <property type="match status" value="1"/>
</dbReference>
<accession>A0A5K7S8W8</accession>
<dbReference type="PANTHER" id="PTHR43304">
    <property type="entry name" value="PHYTOCHROME-LIKE PROTEIN CPH1"/>
    <property type="match status" value="1"/>
</dbReference>
<dbReference type="EMBL" id="AP018694">
    <property type="protein sequence ID" value="BBE17947.1"/>
    <property type="molecule type" value="Genomic_DNA"/>
</dbReference>
<dbReference type="GO" id="GO:0000155">
    <property type="term" value="F:phosphorelay sensor kinase activity"/>
    <property type="evidence" value="ECO:0007669"/>
    <property type="project" value="InterPro"/>
</dbReference>
<dbReference type="SMART" id="SM00091">
    <property type="entry name" value="PAS"/>
    <property type="match status" value="8"/>
</dbReference>
<feature type="domain" description="PAS" evidence="10">
    <location>
        <begin position="277"/>
        <end position="340"/>
    </location>
</feature>
<dbReference type="InterPro" id="IPR052162">
    <property type="entry name" value="Sensor_kinase/Photoreceptor"/>
</dbReference>
<dbReference type="InterPro" id="IPR000700">
    <property type="entry name" value="PAS-assoc_C"/>
</dbReference>
<dbReference type="InterPro" id="IPR035965">
    <property type="entry name" value="PAS-like_dom_sf"/>
</dbReference>
<dbReference type="InterPro" id="IPR003018">
    <property type="entry name" value="GAF"/>
</dbReference>
<dbReference type="SUPFAM" id="SSF52172">
    <property type="entry name" value="CheY-like"/>
    <property type="match status" value="1"/>
</dbReference>
<dbReference type="PROSITE" id="PS50113">
    <property type="entry name" value="PAC"/>
    <property type="match status" value="5"/>
</dbReference>
<keyword evidence="13" id="KW-1185">Reference proteome</keyword>
<keyword evidence="4" id="KW-0808">Transferase</keyword>
<feature type="domain" description="PAS" evidence="10">
    <location>
        <begin position="152"/>
        <end position="190"/>
    </location>
</feature>
<dbReference type="KEGG" id="anf:AQPE_2106"/>
<dbReference type="Gene3D" id="3.30.450.40">
    <property type="match status" value="1"/>
</dbReference>
<dbReference type="Pfam" id="PF00512">
    <property type="entry name" value="HisKA"/>
    <property type="match status" value="1"/>
</dbReference>
<evidence type="ECO:0000256" key="2">
    <source>
        <dbReference type="ARBA" id="ARBA00012438"/>
    </source>
</evidence>
<evidence type="ECO:0000313" key="13">
    <source>
        <dbReference type="Proteomes" id="UP001193389"/>
    </source>
</evidence>
<sequence length="1703" mass="194296">MAKILAIDDINDNLISLKAIIHDTFPESVVYTALNGSKGIELAIAHNPDVILLDIIMPDMDGFEVCRLLKSDERVSDIPVVFLTALKGDKINRIKALEVGAEGFISKPIEETELIAQIKAMVKIKAAGELKRTEKEKLEQLVEERTKALLQSQVQFKNLFENLQDSYFQTDLAGRFTLLSPSALRMYGYQSIDELLGQPAEQLYFNPKERHSLISILRTEGKIKDYVSQGKKKDGSAFWASMNVQWLCSKEGQIVGTEGMVRDISDRINAERALKESEERFQLLFNQAPLGYQSLNFDGHFIEVNQQWLDTLGYTREEVIGKWFGDFLSPEYKDGFRKRFPLFKAQGFIHSEFEMVHKSGIKLFIAFEGRIGYDLKGEFKQTHCILQDITEKRRAEKALVASEEKYRTMVDLLPDAVVIHESGKFVFANAAALKIAGADSFDQLIERPLMDYVHPDYRNGSLERIKKIYSTSQPSTFIKEKFVSLKGELVDVEVLGIPVIYMGKPAIQTIIRDISERRKAELALQQSEVQFREFFEKAADAIFIADIESGILVDANEAASRLMLRPQSELVGIHQSKLHPPVKKDYTNDTFNKHKEQIKNRINSYAVENSVLRSDGLEVPVEILASEVIFQGKSCIMGTFRDITERKRANEALKYSLLLTESTLESIHNGILVVNHERKVIKTSSRFVEMWQVPENIMASGDDKTLINYILDQLVNPEEIVARIEKLYLNSQAESTDLLNLKDGRVFERVSKPMYLDGKPQGRVWSFLDISERLWAEDKLRENVERLELAMSTAKMAWWEMDLTTGDVVFEKRKAEMLGYSPEKFKHYTDFTALVHPEDYEPAMNAMRNHLSGLVDKYEIEYRIKTLSGEYKWFYDIGSVTKRDSEGRPLIASGLVLNISEHKFAEEAQKESYEFNQSLLKTIPFGMNIVDGHGNILFQNGSFENTFGKNAIGGKCWEFYRDDKTQCIGCPLNEGIKIGETASFESSGVFEGRIFEISHTGMIFKGKKAMLEIFQDITERKKSEQALQESVQLFQGLFNSSPDAIVLIDPYHPTNSWPIMDCNEAACRMNGYTRDEMIGRSIDFLNESEGSREERKAYFEELRQYGTIHKEGTHIHKDGHIFPIEISTSIVTLGDRELVLGIDRDITERKQAERALKESEERYRQFVSQVSEGVYRFESDQPVDISLMIEEQVDFIYDHMFVAECNDAFLKMYGIKDRSEMLGKSHLYFHGGRNNPVNREIMRDFVKNGYHIENAITNEIDSDGKHLVFSNNWMGIIENDHLIRMWGTQFDITEKVKADRVQQMLYSISTAALSSGDLPNLIEFISIELGKLLNSNNFFIAFYDEKTNMLSTIYEKDEKDVLNTWSAEKSATGYVVKNQKSLLLREPEVNKLVELGEIEIYGTMSKVWLGVPLFADKKAVGAIVVQSYDNPEAYTEKDLLMLEFISHQISISIERKKTEQELNIALKKAQESDRLKSAFLANMSHEVRTPLNSIIGFSELMADPDFDFDQQPEFAKIIFNSGNYLLSIISDIMDFSKIEAGQVSVYKLPFVAQKLISTVQKEYTFIAQDKGIELIIDPSSPKEEIWIRSDENRLRQVLTNLVSNAIKFTKEGSVKLGFKTTGDCVKFQVSDTGIGIPEEYHDEIFERFRQVESADSRKYGGNGLGLAISKSLVEMLGGEIWMESVQMKGSTFYFTIPIGIITK</sequence>
<feature type="domain" description="Histidine kinase" evidence="8">
    <location>
        <begin position="1482"/>
        <end position="1700"/>
    </location>
</feature>
<evidence type="ECO:0000256" key="4">
    <source>
        <dbReference type="ARBA" id="ARBA00022679"/>
    </source>
</evidence>
<feature type="coiled-coil region" evidence="7">
    <location>
        <begin position="1142"/>
        <end position="1169"/>
    </location>
</feature>
<evidence type="ECO:0000256" key="7">
    <source>
        <dbReference type="SAM" id="Coils"/>
    </source>
</evidence>
<dbReference type="SUPFAM" id="SSF55785">
    <property type="entry name" value="PYP-like sensor domain (PAS domain)"/>
    <property type="match status" value="9"/>
</dbReference>
<dbReference type="SUPFAM" id="SSF55874">
    <property type="entry name" value="ATPase domain of HSP90 chaperone/DNA topoisomerase II/histidine kinase"/>
    <property type="match status" value="1"/>
</dbReference>
<dbReference type="InterPro" id="IPR004358">
    <property type="entry name" value="Sig_transdc_His_kin-like_C"/>
</dbReference>
<dbReference type="SMART" id="SM00448">
    <property type="entry name" value="REC"/>
    <property type="match status" value="1"/>
</dbReference>
<feature type="domain" description="PAS" evidence="10">
    <location>
        <begin position="1030"/>
        <end position="1089"/>
    </location>
</feature>
<dbReference type="Gene3D" id="3.40.50.2300">
    <property type="match status" value="1"/>
</dbReference>
<dbReference type="Pfam" id="PF13426">
    <property type="entry name" value="PAS_9"/>
    <property type="match status" value="5"/>
</dbReference>
<dbReference type="SMART" id="SM00387">
    <property type="entry name" value="HATPase_c"/>
    <property type="match status" value="1"/>
</dbReference>
<dbReference type="PROSITE" id="PS50112">
    <property type="entry name" value="PAS"/>
    <property type="match status" value="6"/>
</dbReference>
<name>A0A5K7S8W8_9BACT</name>
<feature type="domain" description="Response regulatory" evidence="9">
    <location>
        <begin position="3"/>
        <end position="122"/>
    </location>
</feature>
<dbReference type="Proteomes" id="UP001193389">
    <property type="component" value="Chromosome"/>
</dbReference>
<dbReference type="Gene3D" id="3.30.450.20">
    <property type="entry name" value="PAS domain"/>
    <property type="match status" value="9"/>
</dbReference>
<keyword evidence="5 12" id="KW-0418">Kinase</keyword>
<dbReference type="CDD" id="cd16922">
    <property type="entry name" value="HATPase_EvgS-ArcB-TorS-like"/>
    <property type="match status" value="1"/>
</dbReference>
<dbReference type="GO" id="GO:0006355">
    <property type="term" value="P:regulation of DNA-templated transcription"/>
    <property type="evidence" value="ECO:0007669"/>
    <property type="project" value="InterPro"/>
</dbReference>
<dbReference type="SMART" id="SM00086">
    <property type="entry name" value="PAC"/>
    <property type="match status" value="5"/>
</dbReference>
<feature type="domain" description="PAS" evidence="10">
    <location>
        <begin position="402"/>
        <end position="472"/>
    </location>
</feature>
<dbReference type="SUPFAM" id="SSF55781">
    <property type="entry name" value="GAF domain-like"/>
    <property type="match status" value="1"/>
</dbReference>
<gene>
    <name evidence="12" type="ORF">AQPE_2106</name>
</gene>
<feature type="domain" description="PAC" evidence="11">
    <location>
        <begin position="858"/>
        <end position="911"/>
    </location>
</feature>
<evidence type="ECO:0000256" key="5">
    <source>
        <dbReference type="ARBA" id="ARBA00022777"/>
    </source>
</evidence>
<dbReference type="InterPro" id="IPR000014">
    <property type="entry name" value="PAS"/>
</dbReference>
<evidence type="ECO:0000259" key="11">
    <source>
        <dbReference type="PROSITE" id="PS50113"/>
    </source>
</evidence>
<dbReference type="InterPro" id="IPR001610">
    <property type="entry name" value="PAC"/>
</dbReference>